<evidence type="ECO:0000313" key="8">
    <source>
        <dbReference type="Proteomes" id="UP000409147"/>
    </source>
</evidence>
<organism evidence="5 7">
    <name type="scientific">Blautia obeum</name>
    <dbReference type="NCBI Taxonomy" id="40520"/>
    <lineage>
        <taxon>Bacteria</taxon>
        <taxon>Bacillati</taxon>
        <taxon>Bacillota</taxon>
        <taxon>Clostridia</taxon>
        <taxon>Lachnospirales</taxon>
        <taxon>Lachnospiraceae</taxon>
        <taxon>Blautia</taxon>
    </lineage>
</organism>
<reference evidence="6 8" key="2">
    <citation type="submission" date="2019-07" db="EMBL/GenBank/DDBJ databases">
        <authorList>
            <person name="Hibberd C M."/>
            <person name="Gehrig L. J."/>
            <person name="Chang H.-W."/>
            <person name="Venkatesh S."/>
        </authorList>
    </citation>
    <scope>NUCLEOTIDE SEQUENCE [LARGE SCALE GENOMIC DNA]</scope>
    <source>
        <strain evidence="6">Ruminococcus_obeum_SSTS_Bg7063</strain>
    </source>
</reference>
<accession>A0A411ZL00</accession>
<dbReference type="Proteomes" id="UP000409147">
    <property type="component" value="Unassembled WGS sequence"/>
</dbReference>
<evidence type="ECO:0000259" key="4">
    <source>
        <dbReference type="PROSITE" id="PS51071"/>
    </source>
</evidence>
<dbReference type="PANTHER" id="PTHR30514:SF10">
    <property type="entry name" value="MURR_RPIR FAMILY TRANSCRIPTIONAL REGULATOR"/>
    <property type="match status" value="1"/>
</dbReference>
<gene>
    <name evidence="6" type="primary">ybbH</name>
    <name evidence="5" type="ORF">DWZ12_12425</name>
    <name evidence="6" type="ORF">ROSSTS7063_02293</name>
</gene>
<dbReference type="SUPFAM" id="SSF53697">
    <property type="entry name" value="SIS domain"/>
    <property type="match status" value="1"/>
</dbReference>
<dbReference type="CDD" id="cd05013">
    <property type="entry name" value="SIS_RpiR"/>
    <property type="match status" value="1"/>
</dbReference>
<dbReference type="InterPro" id="IPR046348">
    <property type="entry name" value="SIS_dom_sf"/>
</dbReference>
<dbReference type="GO" id="GO:0003700">
    <property type="term" value="F:DNA-binding transcription factor activity"/>
    <property type="evidence" value="ECO:0007669"/>
    <property type="project" value="InterPro"/>
</dbReference>
<evidence type="ECO:0000313" key="6">
    <source>
        <dbReference type="EMBL" id="VUX13949.1"/>
    </source>
</evidence>
<keyword evidence="1" id="KW-0805">Transcription regulation</keyword>
<dbReference type="PANTHER" id="PTHR30514">
    <property type="entry name" value="GLUCOKINASE"/>
    <property type="match status" value="1"/>
</dbReference>
<dbReference type="Gene3D" id="3.40.50.10490">
    <property type="entry name" value="Glucose-6-phosphate isomerase like protein, domain 1"/>
    <property type="match status" value="1"/>
</dbReference>
<dbReference type="InterPro" id="IPR009057">
    <property type="entry name" value="Homeodomain-like_sf"/>
</dbReference>
<proteinExistence type="predicted"/>
<dbReference type="GO" id="GO:0097367">
    <property type="term" value="F:carbohydrate derivative binding"/>
    <property type="evidence" value="ECO:0007669"/>
    <property type="project" value="InterPro"/>
</dbReference>
<evidence type="ECO:0000313" key="5">
    <source>
        <dbReference type="EMBL" id="RGQ03485.1"/>
    </source>
</evidence>
<evidence type="ECO:0000313" key="7">
    <source>
        <dbReference type="Proteomes" id="UP000283585"/>
    </source>
</evidence>
<reference evidence="5 7" key="1">
    <citation type="submission" date="2018-08" db="EMBL/GenBank/DDBJ databases">
        <title>A genome reference for cultivated species of the human gut microbiota.</title>
        <authorList>
            <person name="Zou Y."/>
            <person name="Xue W."/>
            <person name="Luo G."/>
        </authorList>
    </citation>
    <scope>NUCLEOTIDE SEQUENCE [LARGE SCALE GENOMIC DNA]</scope>
    <source>
        <strain evidence="5 7">AF29-2BH</strain>
    </source>
</reference>
<name>A0A411ZL00_9FIRM</name>
<dbReference type="RefSeq" id="WP_118044837.1">
    <property type="nucleotide sequence ID" value="NZ_CABHNB010000032.1"/>
</dbReference>
<keyword evidence="2" id="KW-0238">DNA-binding</keyword>
<dbReference type="EMBL" id="CABHNB010000032">
    <property type="protein sequence ID" value="VUX13949.1"/>
    <property type="molecule type" value="Genomic_DNA"/>
</dbReference>
<feature type="domain" description="HTH rpiR-type" evidence="4">
    <location>
        <begin position="1"/>
        <end position="76"/>
    </location>
</feature>
<dbReference type="InterPro" id="IPR035472">
    <property type="entry name" value="RpiR-like_SIS"/>
</dbReference>
<dbReference type="InterPro" id="IPR036388">
    <property type="entry name" value="WH-like_DNA-bd_sf"/>
</dbReference>
<evidence type="ECO:0000256" key="2">
    <source>
        <dbReference type="ARBA" id="ARBA00023125"/>
    </source>
</evidence>
<dbReference type="Proteomes" id="UP000283585">
    <property type="component" value="Unassembled WGS sequence"/>
</dbReference>
<dbReference type="InterPro" id="IPR047640">
    <property type="entry name" value="RpiR-like"/>
</dbReference>
<dbReference type="PROSITE" id="PS51071">
    <property type="entry name" value="HTH_RPIR"/>
    <property type="match status" value="1"/>
</dbReference>
<dbReference type="EMBL" id="QRSS01000016">
    <property type="protein sequence ID" value="RGQ03485.1"/>
    <property type="molecule type" value="Genomic_DNA"/>
</dbReference>
<dbReference type="GO" id="GO:0003677">
    <property type="term" value="F:DNA binding"/>
    <property type="evidence" value="ECO:0007669"/>
    <property type="project" value="UniProtKB-KW"/>
</dbReference>
<dbReference type="InterPro" id="IPR001347">
    <property type="entry name" value="SIS_dom"/>
</dbReference>
<evidence type="ECO:0000256" key="3">
    <source>
        <dbReference type="ARBA" id="ARBA00023163"/>
    </source>
</evidence>
<dbReference type="Gene3D" id="1.10.10.10">
    <property type="entry name" value="Winged helix-like DNA-binding domain superfamily/Winged helix DNA-binding domain"/>
    <property type="match status" value="1"/>
</dbReference>
<evidence type="ECO:0000256" key="1">
    <source>
        <dbReference type="ARBA" id="ARBA00023015"/>
    </source>
</evidence>
<dbReference type="GO" id="GO:1901135">
    <property type="term" value="P:carbohydrate derivative metabolic process"/>
    <property type="evidence" value="ECO:0007669"/>
    <property type="project" value="InterPro"/>
</dbReference>
<sequence length="290" mass="33214">MGLIQRMKNQQTMTERERDICNYILEHPEKVESISSRELGHVTFTSAASVTRLCQKLGMKGFPEFKIQFVRELQNGQMENAQEKVTISERENVVTIVRKATHVQQQAIEETKKEISYSQLVRVGKMIAEASCVDFYAYDMNVYLAEYGRSLFYHSGKVANVLSAINIQGLQASMPPNGHIAILISHTGENERLIEIAKMLRKNKTKVIVLVGKGRSTIAAYADEIIYAAGQKKVEEFWNSMFFASGKYVMDILYEMEFSRKYEENLHLNKKYEQSGEKHLWGLADNSDYV</sequence>
<protein>
    <submittedName>
        <fullName evidence="5">MurR/RpiR family transcriptional regulator</fullName>
    </submittedName>
    <submittedName>
        <fullName evidence="6">Putative HTH-type transcriptional regulator YbbH</fullName>
    </submittedName>
</protein>
<keyword evidence="3" id="KW-0804">Transcription</keyword>
<dbReference type="Pfam" id="PF01418">
    <property type="entry name" value="HTH_6"/>
    <property type="match status" value="1"/>
</dbReference>
<dbReference type="Pfam" id="PF01380">
    <property type="entry name" value="SIS"/>
    <property type="match status" value="1"/>
</dbReference>
<keyword evidence="8" id="KW-1185">Reference proteome</keyword>
<dbReference type="SUPFAM" id="SSF46689">
    <property type="entry name" value="Homeodomain-like"/>
    <property type="match status" value="1"/>
</dbReference>
<dbReference type="InterPro" id="IPR000281">
    <property type="entry name" value="HTH_RpiR"/>
</dbReference>
<dbReference type="AlphaFoldDB" id="A0A411ZL00"/>